<dbReference type="InterPro" id="IPR006600">
    <property type="entry name" value="HTH_CenpB_DNA-bd_dom"/>
</dbReference>
<proteinExistence type="predicted"/>
<keyword evidence="3" id="KW-0539">Nucleus</keyword>
<evidence type="ECO:0000256" key="3">
    <source>
        <dbReference type="ARBA" id="ARBA00023242"/>
    </source>
</evidence>
<dbReference type="SMART" id="SM00674">
    <property type="entry name" value="CENPB"/>
    <property type="match status" value="1"/>
</dbReference>
<dbReference type="InterPro" id="IPR007889">
    <property type="entry name" value="HTH_Psq"/>
</dbReference>
<evidence type="ECO:0000313" key="6">
    <source>
        <dbReference type="EMBL" id="KXX82291.1"/>
    </source>
</evidence>
<protein>
    <submittedName>
        <fullName evidence="6">Pogo transposable element with ZNF domain</fullName>
    </submittedName>
</protein>
<dbReference type="InterPro" id="IPR050863">
    <property type="entry name" value="CenT-Element_Derived"/>
</dbReference>
<dbReference type="PROSITE" id="PS51253">
    <property type="entry name" value="HTH_CENPB"/>
    <property type="match status" value="1"/>
</dbReference>
<dbReference type="Pfam" id="PF03221">
    <property type="entry name" value="HTH_Tnp_Tc5"/>
    <property type="match status" value="1"/>
</dbReference>
<dbReference type="Pfam" id="PF05225">
    <property type="entry name" value="HTH_psq"/>
    <property type="match status" value="1"/>
</dbReference>
<dbReference type="EMBL" id="LCTW02000017">
    <property type="protein sequence ID" value="KXX82291.1"/>
    <property type="molecule type" value="Genomic_DNA"/>
</dbReference>
<comment type="subcellular location">
    <subcellularLocation>
        <location evidence="1">Nucleus</location>
    </subcellularLocation>
</comment>
<evidence type="ECO:0000259" key="5">
    <source>
        <dbReference type="PROSITE" id="PS51253"/>
    </source>
</evidence>
<dbReference type="GO" id="GO:0003677">
    <property type="term" value="F:DNA binding"/>
    <property type="evidence" value="ECO:0007669"/>
    <property type="project" value="UniProtKB-KW"/>
</dbReference>
<keyword evidence="2" id="KW-0238">DNA-binding</keyword>
<organism evidence="6 7">
    <name type="scientific">Madurella mycetomatis</name>
    <dbReference type="NCBI Taxonomy" id="100816"/>
    <lineage>
        <taxon>Eukaryota</taxon>
        <taxon>Fungi</taxon>
        <taxon>Dikarya</taxon>
        <taxon>Ascomycota</taxon>
        <taxon>Pezizomycotina</taxon>
        <taxon>Sordariomycetes</taxon>
        <taxon>Sordariomycetidae</taxon>
        <taxon>Sordariales</taxon>
        <taxon>Sordariales incertae sedis</taxon>
        <taxon>Madurella</taxon>
    </lineage>
</organism>
<evidence type="ECO:0000256" key="2">
    <source>
        <dbReference type="ARBA" id="ARBA00023125"/>
    </source>
</evidence>
<accession>A0A175WFK4</accession>
<dbReference type="Gene3D" id="1.10.10.60">
    <property type="entry name" value="Homeodomain-like"/>
    <property type="match status" value="1"/>
</dbReference>
<comment type="caution">
    <text evidence="6">The sequence shown here is derived from an EMBL/GenBank/DDBJ whole genome shotgun (WGS) entry which is preliminary data.</text>
</comment>
<dbReference type="InterPro" id="IPR009057">
    <property type="entry name" value="Homeodomain-like_sf"/>
</dbReference>
<evidence type="ECO:0000256" key="4">
    <source>
        <dbReference type="SAM" id="MobiDB-lite"/>
    </source>
</evidence>
<feature type="domain" description="HTH CENPB-type" evidence="5">
    <location>
        <begin position="54"/>
        <end position="124"/>
    </location>
</feature>
<dbReference type="SUPFAM" id="SSF46689">
    <property type="entry name" value="Homeodomain-like"/>
    <property type="match status" value="1"/>
</dbReference>
<dbReference type="AlphaFoldDB" id="A0A175WFK4"/>
<dbReference type="GO" id="GO:0005634">
    <property type="term" value="C:nucleus"/>
    <property type="evidence" value="ECO:0007669"/>
    <property type="project" value="UniProtKB-SubCell"/>
</dbReference>
<dbReference type="PANTHER" id="PTHR19303">
    <property type="entry name" value="TRANSPOSON"/>
    <property type="match status" value="1"/>
</dbReference>
<dbReference type="Proteomes" id="UP000078237">
    <property type="component" value="Unassembled WGS sequence"/>
</dbReference>
<name>A0A175WFK4_9PEZI</name>
<keyword evidence="7" id="KW-1185">Reference proteome</keyword>
<dbReference type="STRING" id="100816.A0A175WFK4"/>
<dbReference type="VEuPathDB" id="FungiDB:MMYC01_201992"/>
<feature type="compositionally biased region" description="Basic and acidic residues" evidence="4">
    <location>
        <begin position="45"/>
        <end position="54"/>
    </location>
</feature>
<evidence type="ECO:0000256" key="1">
    <source>
        <dbReference type="ARBA" id="ARBA00004123"/>
    </source>
</evidence>
<gene>
    <name evidence="6" type="ORF">MMYC01_201992</name>
</gene>
<dbReference type="InterPro" id="IPR004875">
    <property type="entry name" value="DDE_SF_endonuclease_dom"/>
</dbReference>
<reference evidence="6 7" key="1">
    <citation type="journal article" date="2016" name="Genome Announc.">
        <title>Genome Sequence of Madurella mycetomatis mm55, Isolated from a Human Mycetoma Case in Sudan.</title>
        <authorList>
            <person name="Smit S."/>
            <person name="Derks M.F."/>
            <person name="Bervoets S."/>
            <person name="Fahal A."/>
            <person name="van Leeuwen W."/>
            <person name="van Belkum A."/>
            <person name="van de Sande W.W."/>
        </authorList>
    </citation>
    <scope>NUCLEOTIDE SEQUENCE [LARGE SCALE GENOMIC DNA]</scope>
    <source>
        <strain evidence="7">mm55</strain>
    </source>
</reference>
<evidence type="ECO:0000313" key="7">
    <source>
        <dbReference type="Proteomes" id="UP000078237"/>
    </source>
</evidence>
<dbReference type="Pfam" id="PF03184">
    <property type="entry name" value="DDE_1"/>
    <property type="match status" value="1"/>
</dbReference>
<dbReference type="OrthoDB" id="4588346at2759"/>
<sequence length="434" mass="49105">MANRRNDQERRIQDAIAAFRSKQVPSLRQAARLFDIPPSTLSDRYAGRHKDHATAKQPSQRLSPQEEDSIVKAVEQLDAWGWPITIAMIENFATQLLHAKGDNKPLGKCWYSNFLTRHPDLKLRRARTLDQARKDAIDHQTLQRWFDLFRTTRLKYNIPDEDIYNMDEKGCMKGIGDNQEVIISRSEAAISIQPCNREWVSIIECISACGYILPPFIIFEGQRIQHAWIPDKVDKDIVIQVSPNGWADYNIALNWLQHFDRYTAPRALSKYRLLILDGHASHVSPQFVEYCVSHDIVPLCLPPHSTHELQPLDVGIFGPLAKSYCSQVSQGALPSATRITNAQFLVFYQRARQTIRGNIPGAWGGAGLLPFNPEKLVQRYRPKTAPFVSITDQHGRRVDIPVTGALAAQINDIVEDLFKVCSTPKAEGGPNQGE</sequence>
<dbReference type="PANTHER" id="PTHR19303:SF74">
    <property type="entry name" value="POGO TRANSPOSABLE ELEMENT WITH KRAB DOMAIN"/>
    <property type="match status" value="1"/>
</dbReference>
<feature type="region of interest" description="Disordered" evidence="4">
    <location>
        <begin position="41"/>
        <end position="67"/>
    </location>
</feature>